<keyword evidence="4" id="KW-1185">Reference proteome</keyword>
<feature type="domain" description="Putative oxidoreductase/dehydrogenase Rossmann-like" evidence="1">
    <location>
        <begin position="5"/>
        <end position="127"/>
    </location>
</feature>
<feature type="domain" description="DUF2520" evidence="2">
    <location>
        <begin position="144"/>
        <end position="253"/>
    </location>
</feature>
<dbReference type="Gene3D" id="3.40.50.720">
    <property type="entry name" value="NAD(P)-binding Rossmann-like Domain"/>
    <property type="match status" value="1"/>
</dbReference>
<dbReference type="Gene3D" id="1.10.1040.20">
    <property type="entry name" value="ProC-like, C-terminal domain"/>
    <property type="match status" value="1"/>
</dbReference>
<dbReference type="RefSeq" id="WP_121865155.1">
    <property type="nucleotide sequence ID" value="NZ_RDEX01000003.1"/>
</dbReference>
<dbReference type="Proteomes" id="UP000277871">
    <property type="component" value="Unassembled WGS sequence"/>
</dbReference>
<comment type="caution">
    <text evidence="3">The sequence shown here is derived from an EMBL/GenBank/DDBJ whole genome shotgun (WGS) entry which is preliminary data.</text>
</comment>
<dbReference type="InterPro" id="IPR008927">
    <property type="entry name" value="6-PGluconate_DH-like_C_sf"/>
</dbReference>
<dbReference type="SUPFAM" id="SSF48179">
    <property type="entry name" value="6-phosphogluconate dehydrogenase C-terminal domain-like"/>
    <property type="match status" value="1"/>
</dbReference>
<organism evidence="3 4">
    <name type="scientific">Kocuria tytonicola</name>
    <dbReference type="NCBI Taxonomy" id="2055946"/>
    <lineage>
        <taxon>Bacteria</taxon>
        <taxon>Bacillati</taxon>
        <taxon>Actinomycetota</taxon>
        <taxon>Actinomycetes</taxon>
        <taxon>Micrococcales</taxon>
        <taxon>Micrococcaceae</taxon>
        <taxon>Kocuria</taxon>
    </lineage>
</organism>
<evidence type="ECO:0000259" key="2">
    <source>
        <dbReference type="Pfam" id="PF10728"/>
    </source>
</evidence>
<dbReference type="PANTHER" id="PTHR40459">
    <property type="entry name" value="CONSERVED HYPOTHETICAL ALANINE AND LEUCINE RICH PROTEIN"/>
    <property type="match status" value="1"/>
</dbReference>
<evidence type="ECO:0000313" key="4">
    <source>
        <dbReference type="Proteomes" id="UP000277871"/>
    </source>
</evidence>
<protein>
    <submittedName>
        <fullName evidence="3">DUF2520 domain-containing protein</fullName>
    </submittedName>
</protein>
<dbReference type="AlphaFoldDB" id="A0A3L9L0R8"/>
<name>A0A3L9L0R8_9MICC</name>
<dbReference type="InterPro" id="IPR036291">
    <property type="entry name" value="NAD(P)-bd_dom_sf"/>
</dbReference>
<dbReference type="PANTHER" id="PTHR40459:SF1">
    <property type="entry name" value="CONSERVED HYPOTHETICAL ALANINE AND LEUCINE RICH PROTEIN"/>
    <property type="match status" value="1"/>
</dbReference>
<dbReference type="InterPro" id="IPR018931">
    <property type="entry name" value="DUF2520"/>
</dbReference>
<evidence type="ECO:0000259" key="1">
    <source>
        <dbReference type="Pfam" id="PF10727"/>
    </source>
</evidence>
<accession>A0A3L9L0R8</accession>
<sequence>MSSPSHRPGRLGVGVISAGKVGAVLGAALRAAGHAVVGVHASSAQSHERAAALLPDVPVLDVETIVERSELVLLAVPDDQLPGLAAGLAATGAWQPGQLVVHTAGRFGTDVLEPVRSAGAIGLAVHPAMTFTGLSMDLQRLVDCSFGVTAAAPVLPIAQALVVEMGAEPVVVAEADRPLYHAALAHGSNHVMTVLGEAMQILGEIGVEHPDRVLGPLVRATVDNALASGESALTGPVARGDISTVAAHVAALRELSGQGGVAPGAHAVDAARDEDGARAPAADAAHAPSEVRSAAGASPGAQLLAGYRALGRQTAARAVTSGRLDATTYRAVLAALEDEE</sequence>
<dbReference type="SUPFAM" id="SSF51735">
    <property type="entry name" value="NAD(P)-binding Rossmann-fold domains"/>
    <property type="match status" value="1"/>
</dbReference>
<dbReference type="EMBL" id="RDEX01000003">
    <property type="protein sequence ID" value="RLY91694.1"/>
    <property type="molecule type" value="Genomic_DNA"/>
</dbReference>
<gene>
    <name evidence="3" type="ORF">EAE32_10770</name>
</gene>
<dbReference type="Pfam" id="PF10727">
    <property type="entry name" value="Rossmann-like"/>
    <property type="match status" value="1"/>
</dbReference>
<dbReference type="InterPro" id="IPR037108">
    <property type="entry name" value="TM1727-like_C_sf"/>
</dbReference>
<reference evidence="3 4" key="1">
    <citation type="submission" date="2018-10" db="EMBL/GenBank/DDBJ databases">
        <title>Kocuria tytonicola, new bacteria from the preen glands of American barn owls (Tyto furcata).</title>
        <authorList>
            <person name="Braun M.S."/>
            <person name="Wang E."/>
            <person name="Zimmermann S."/>
            <person name="Boutin S."/>
            <person name="Wagner H."/>
            <person name="Wink M."/>
        </authorList>
    </citation>
    <scope>NUCLEOTIDE SEQUENCE [LARGE SCALE GENOMIC DNA]</scope>
    <source>
        <strain evidence="3 4">473</strain>
    </source>
</reference>
<dbReference type="Pfam" id="PF10728">
    <property type="entry name" value="DUF2520"/>
    <property type="match status" value="1"/>
</dbReference>
<evidence type="ECO:0000313" key="3">
    <source>
        <dbReference type="EMBL" id="RLY91694.1"/>
    </source>
</evidence>
<proteinExistence type="predicted"/>
<dbReference type="InterPro" id="IPR019665">
    <property type="entry name" value="OxRdtase/DH_put_Rossmann_dom"/>
</dbReference>